<evidence type="ECO:0000313" key="3">
    <source>
        <dbReference type="Proteomes" id="UP000325672"/>
    </source>
</evidence>
<evidence type="ECO:0000313" key="2">
    <source>
        <dbReference type="EMBL" id="KAE8143780.1"/>
    </source>
</evidence>
<accession>A0A5N6TBX9</accession>
<dbReference type="GeneID" id="43647387"/>
<protein>
    <submittedName>
        <fullName evidence="2">Uncharacterized protein</fullName>
    </submittedName>
</protein>
<name>A0A5N6TBX9_ASPPS</name>
<dbReference type="Proteomes" id="UP000325672">
    <property type="component" value="Unassembled WGS sequence"/>
</dbReference>
<keyword evidence="3" id="KW-1185">Reference proteome</keyword>
<dbReference type="AlphaFoldDB" id="A0A5N6TBX9"/>
<dbReference type="OrthoDB" id="3918601at2759"/>
<gene>
    <name evidence="2" type="ORF">BDV38DRAFT_3283</name>
</gene>
<dbReference type="RefSeq" id="XP_031919843.1">
    <property type="nucleotide sequence ID" value="XM_032063177.1"/>
</dbReference>
<reference evidence="2 3" key="1">
    <citation type="submission" date="2019-04" db="EMBL/GenBank/DDBJ databases">
        <title>Friends and foes A comparative genomics study of 23 Aspergillus species from section Flavi.</title>
        <authorList>
            <consortium name="DOE Joint Genome Institute"/>
            <person name="Kjaerbolling I."/>
            <person name="Vesth T."/>
            <person name="Frisvad J.C."/>
            <person name="Nybo J.L."/>
            <person name="Theobald S."/>
            <person name="Kildgaard S."/>
            <person name="Isbrandt T."/>
            <person name="Kuo A."/>
            <person name="Sato A."/>
            <person name="Lyhne E.K."/>
            <person name="Kogle M.E."/>
            <person name="Wiebenga A."/>
            <person name="Kun R.S."/>
            <person name="Lubbers R.J."/>
            <person name="Makela M.R."/>
            <person name="Barry K."/>
            <person name="Chovatia M."/>
            <person name="Clum A."/>
            <person name="Daum C."/>
            <person name="Haridas S."/>
            <person name="He G."/>
            <person name="LaButti K."/>
            <person name="Lipzen A."/>
            <person name="Mondo S."/>
            <person name="Riley R."/>
            <person name="Salamov A."/>
            <person name="Simmons B.A."/>
            <person name="Magnuson J.K."/>
            <person name="Henrissat B."/>
            <person name="Mortensen U.H."/>
            <person name="Larsen T.O."/>
            <person name="Devries R.P."/>
            <person name="Grigoriev I.V."/>
            <person name="Machida M."/>
            <person name="Baker S.E."/>
            <person name="Andersen M.R."/>
        </authorList>
    </citation>
    <scope>NUCLEOTIDE SEQUENCE [LARGE SCALE GENOMIC DNA]</scope>
    <source>
        <strain evidence="2 3">CBS 117625</strain>
    </source>
</reference>
<proteinExistence type="predicted"/>
<evidence type="ECO:0000256" key="1">
    <source>
        <dbReference type="SAM" id="SignalP"/>
    </source>
</evidence>
<dbReference type="EMBL" id="ML743551">
    <property type="protein sequence ID" value="KAE8143780.1"/>
    <property type="molecule type" value="Genomic_DNA"/>
</dbReference>
<sequence length="198" mass="22259">MMLDTRALSLFLSLRFLLIFFGHSKNYLHHVLSLPHSWPWFSVPFHNAYIATATPCRCKHLGTVFSVSACNQYDLSFTVMIPVPDVLIKFLLWSTNIALRRAGGMTEAGIITTCIPTLYRIMSSLALGVNRAHIPEELELISSKKCNWAGSGSHVVSPTGPSSQSRKGGRLKALHYPREVGERENKRAVQKEYHCLYL</sequence>
<keyword evidence="1" id="KW-0732">Signal</keyword>
<feature type="chain" id="PRO_5024790872" evidence="1">
    <location>
        <begin position="25"/>
        <end position="198"/>
    </location>
</feature>
<feature type="signal peptide" evidence="1">
    <location>
        <begin position="1"/>
        <end position="24"/>
    </location>
</feature>
<organism evidence="2 3">
    <name type="scientific">Aspergillus pseudotamarii</name>
    <dbReference type="NCBI Taxonomy" id="132259"/>
    <lineage>
        <taxon>Eukaryota</taxon>
        <taxon>Fungi</taxon>
        <taxon>Dikarya</taxon>
        <taxon>Ascomycota</taxon>
        <taxon>Pezizomycotina</taxon>
        <taxon>Eurotiomycetes</taxon>
        <taxon>Eurotiomycetidae</taxon>
        <taxon>Eurotiales</taxon>
        <taxon>Aspergillaceae</taxon>
        <taxon>Aspergillus</taxon>
        <taxon>Aspergillus subgen. Circumdati</taxon>
    </lineage>
</organism>